<dbReference type="InterPro" id="IPR036636">
    <property type="entry name" value="COX7C/Cox8_sf"/>
</dbReference>
<accession>A0A9J7KD61</accession>
<dbReference type="RefSeq" id="XP_035305493.1">
    <property type="nucleotide sequence ID" value="XM_035449602.1"/>
</dbReference>
<proteinExistence type="inferred from homology"/>
<keyword evidence="7 13" id="KW-0809">Transit peptide</keyword>
<evidence type="ECO:0000256" key="1">
    <source>
        <dbReference type="ARBA" id="ARBA00004434"/>
    </source>
</evidence>
<evidence type="ECO:0000256" key="13">
    <source>
        <dbReference type="RuleBase" id="RU368123"/>
    </source>
</evidence>
<evidence type="ECO:0000256" key="4">
    <source>
        <dbReference type="ARBA" id="ARBA00017004"/>
    </source>
</evidence>
<evidence type="ECO:0000256" key="6">
    <source>
        <dbReference type="ARBA" id="ARBA00022792"/>
    </source>
</evidence>
<dbReference type="GO" id="GO:0006123">
    <property type="term" value="P:mitochondrial electron transport, cytochrome c to oxygen"/>
    <property type="evidence" value="ECO:0007669"/>
    <property type="project" value="UniProtKB-UniRule"/>
</dbReference>
<dbReference type="InterPro" id="IPR004202">
    <property type="entry name" value="COX7C/Cox8"/>
</dbReference>
<evidence type="ECO:0000256" key="11">
    <source>
        <dbReference type="ARBA" id="ARBA00031140"/>
    </source>
</evidence>
<dbReference type="PANTHER" id="PTHR13313:SF0">
    <property type="entry name" value="CYTOCHROME C OXIDASE SUBUNIT 7C, MITOCHONDRIAL"/>
    <property type="match status" value="1"/>
</dbReference>
<feature type="transmembrane region" description="Helical" evidence="13">
    <location>
        <begin position="72"/>
        <end position="93"/>
    </location>
</feature>
<comment type="pathway">
    <text evidence="2 13">Energy metabolism; oxidative phosphorylation.</text>
</comment>
<evidence type="ECO:0000313" key="14">
    <source>
        <dbReference type="Proteomes" id="UP001108280"/>
    </source>
</evidence>
<gene>
    <name evidence="15" type="primary">LOC100764831</name>
</gene>
<comment type="function">
    <text evidence="13">Component of the cytochrome c oxidase, the last enzyme in the mitochondrial electron transport chain which drives oxidative phosphorylation. The respiratory chain contains 3 multisubunit complexes succinate dehydrogenase (complex II, CII), ubiquinol-cytochrome c oxidoreductase (cytochrome b-c1 complex, complex III, CIII) and cytochrome c oxidase (complex IV, CIV), that cooperate to transfer electrons derived from NADH and succinate to molecular oxygen, creating an electrochemical gradient over the inner membrane that drives transmembrane transport and the ATP synthase. Cytochrome c oxidase is the component of the respiratory chain that catalyzes the reduction of oxygen to water. Electrons originating from reduced cytochrome c in the intermembrane space (IMS) are transferred via the dinuclear copper A center (CU(A)) of subunit 2 and heme A of subunit 1 to the active site in subunit 1, a binuclear center (BNC) formed by heme A3 and copper B (CU(B)). The BNC reduces molecular oxygen to 2 water molecules using 4 electrons from cytochrome c in the IMS and 4 protons from the mitochondrial matrix.</text>
</comment>
<keyword evidence="6 13" id="KW-0999">Mitochondrion inner membrane</keyword>
<dbReference type="AlphaFoldDB" id="A0A9J7KD61"/>
<evidence type="ECO:0000256" key="12">
    <source>
        <dbReference type="ARBA" id="ARBA00047050"/>
    </source>
</evidence>
<dbReference type="Gene3D" id="4.10.49.10">
    <property type="entry name" value="Cytochrome c oxidase subunit VIIc"/>
    <property type="match status" value="1"/>
</dbReference>
<dbReference type="PANTHER" id="PTHR13313">
    <property type="entry name" value="CYTOCHROME C OXIDASE SUBUNIT VIIC"/>
    <property type="match status" value="1"/>
</dbReference>
<evidence type="ECO:0000313" key="15">
    <source>
        <dbReference type="RefSeq" id="XP_035305493.1"/>
    </source>
</evidence>
<dbReference type="GeneID" id="100764831"/>
<evidence type="ECO:0000256" key="8">
    <source>
        <dbReference type="ARBA" id="ARBA00022989"/>
    </source>
</evidence>
<evidence type="ECO:0000256" key="9">
    <source>
        <dbReference type="ARBA" id="ARBA00023128"/>
    </source>
</evidence>
<keyword evidence="10 13" id="KW-0472">Membrane</keyword>
<comment type="similarity">
    <text evidence="3 13">Belongs to the cytochrome c oxidase VIIc family.</text>
</comment>
<evidence type="ECO:0000256" key="2">
    <source>
        <dbReference type="ARBA" id="ARBA00004673"/>
    </source>
</evidence>
<reference evidence="15" key="3">
    <citation type="submission" date="2025-08" db="UniProtKB">
        <authorList>
            <consortium name="RefSeq"/>
        </authorList>
    </citation>
    <scope>IDENTIFICATION</scope>
    <source>
        <strain evidence="15">17A/GY</strain>
        <tissue evidence="15">Liver</tissue>
    </source>
</reference>
<sequence>MASLDRINLLLLVVFKSCHIGNGTGVWPFLLPSTSAPLLAQSIWRFATYVAHHSCYEESLGKNLPFSMENKWRLRAMMAVYFGSGFAAPFFMVRLQLLKT</sequence>
<name>A0A9J7KD61_CRIGR</name>
<comment type="subunit">
    <text evidence="13">Component of the cytochrome c oxidase (complex IV, CIV), a multisubunit enzyme composed of 14 subunits. The complex is composed of a catalytic core of 3 subunits, encoded in the mitochondrial DNA, and 11 supernumerary subunits, which are encoded in the nuclear genome. The complex exists as a monomer or a dimer and forms supercomplexes (SCs) in the inner mitochondrial membrane with NADH-ubiquinone oxidoreductase (complex I, CI) and ubiquinol-cytochrome c oxidoreductase (cytochrome b-c1 complex, complex III, CIII), resulting in different assemblies (supercomplex SCI(1)III(2)IV(1) and megacomplex MCI(2)III(2)IV(2)).</text>
</comment>
<dbReference type="FunFam" id="4.10.49.10:FF:000001">
    <property type="entry name" value="Cytochrome c oxidase subunit 7C"/>
    <property type="match status" value="1"/>
</dbReference>
<dbReference type="Pfam" id="PF02935">
    <property type="entry name" value="COX7C"/>
    <property type="match status" value="1"/>
</dbReference>
<dbReference type="Proteomes" id="UP001108280">
    <property type="component" value="Chromosome 10"/>
</dbReference>
<feature type="transmembrane region" description="Helical" evidence="13">
    <location>
        <begin position="7"/>
        <end position="30"/>
    </location>
</feature>
<dbReference type="OrthoDB" id="9974841at2759"/>
<reference evidence="14" key="1">
    <citation type="journal article" date="2018" name="Biotechnol. Bioeng.">
        <title>A reference genome of the Chinese hamster based on a hybrid assembly strategy.</title>
        <authorList>
            <person name="Rupp O."/>
            <person name="MacDonald M.L."/>
            <person name="Li S."/>
            <person name="Dhiman H."/>
            <person name="Polson S."/>
            <person name="Griep S."/>
            <person name="Heffner K."/>
            <person name="Hernandez I."/>
            <person name="Brinkrolf K."/>
            <person name="Jadhav V."/>
            <person name="Samoudi M."/>
            <person name="Hao H."/>
            <person name="Kingham B."/>
            <person name="Goesmann A."/>
            <person name="Betenbaugh M.J."/>
            <person name="Lewis N.E."/>
            <person name="Borth N."/>
            <person name="Lee K.H."/>
        </authorList>
    </citation>
    <scope>NUCLEOTIDE SEQUENCE [LARGE SCALE GENOMIC DNA]</scope>
    <source>
        <strain evidence="14">17A/GY</strain>
    </source>
</reference>
<keyword evidence="9 13" id="KW-0496">Mitochondrion</keyword>
<dbReference type="GO" id="GO:0045277">
    <property type="term" value="C:respiratory chain complex IV"/>
    <property type="evidence" value="ECO:0007669"/>
    <property type="project" value="UniProtKB-UniRule"/>
</dbReference>
<comment type="subunit">
    <text evidence="12">Component of the cytochrome c oxidase (complex IV, CIV), a multisubunit enzyme composed of 14 subunits. The complex is composed of a catalytic core of 3 subunits MT-CO1, MT-CO2 and MT-CO3, encoded in the mitochondrial DNA, and 11 supernumerary subunits COX4I, COX5A, COX5B, COX6A, COX6B, COX6C, COX7A, COX7B, COX7C, COX8 and NDUFA4, which are encoded in the nuclear genome. The complex exists as a monomer or a dimer and forms supercomplexes (SCs) in the inner mitochondrial membrane with NADH-ubiquinone oxidoreductase (complex I, CI) and ubiquinol-cytochrome c oxidoreductase (cytochrome b-c1 complex, complex III, CIII), resulting in different assemblies (supercomplex SCI(1)III(2)IV(1) and megacomplex MCI(2)III(2)IV(2)). Interacts with RAB5IF.</text>
</comment>
<keyword evidence="8 13" id="KW-1133">Transmembrane helix</keyword>
<keyword evidence="5 13" id="KW-0812">Transmembrane</keyword>
<dbReference type="GO" id="GO:0005743">
    <property type="term" value="C:mitochondrial inner membrane"/>
    <property type="evidence" value="ECO:0007669"/>
    <property type="project" value="UniProtKB-SubCell"/>
</dbReference>
<reference evidence="14" key="2">
    <citation type="journal article" date="2020" name="Biotechnol. Bioeng.">
        <title>Chromosome-scale scaffolds for the Chinese hamster reference genome assembly to facilitate the study of the CHO epigenome.</title>
        <authorList>
            <person name="Hilliard W."/>
            <person name="MacDonald M."/>
            <person name="Lee K.H."/>
        </authorList>
    </citation>
    <scope>NUCLEOTIDE SEQUENCE [LARGE SCALE GENOMIC DNA]</scope>
    <source>
        <strain evidence="14">17A/GY</strain>
    </source>
</reference>
<comment type="subcellular location">
    <subcellularLocation>
        <location evidence="1 13">Mitochondrion inner membrane</location>
        <topology evidence="1 13">Single-pass membrane protein</topology>
    </subcellularLocation>
</comment>
<evidence type="ECO:0000256" key="7">
    <source>
        <dbReference type="ARBA" id="ARBA00022946"/>
    </source>
</evidence>
<dbReference type="SUPFAM" id="SSF81427">
    <property type="entry name" value="Mitochondrial cytochrome c oxidase subunit VIIc (aka VIIIa)"/>
    <property type="match status" value="1"/>
</dbReference>
<evidence type="ECO:0000256" key="5">
    <source>
        <dbReference type="ARBA" id="ARBA00022692"/>
    </source>
</evidence>
<dbReference type="KEGG" id="cge:100764831"/>
<protein>
    <recommendedName>
        <fullName evidence="4 13">Cytochrome c oxidase subunit 7C, mitochondrial</fullName>
    </recommendedName>
    <alternativeName>
        <fullName evidence="11 13">Cytochrome c oxidase polypeptide VIIc</fullName>
    </alternativeName>
</protein>
<keyword evidence="14" id="KW-1185">Reference proteome</keyword>
<evidence type="ECO:0000256" key="10">
    <source>
        <dbReference type="ARBA" id="ARBA00023136"/>
    </source>
</evidence>
<comment type="caution">
    <text evidence="13">Lacks conserved residue(s) required for the propagation of feature annotation.</text>
</comment>
<dbReference type="CDD" id="cd00929">
    <property type="entry name" value="Cyt_c_Oxidase_VIIc"/>
    <property type="match status" value="1"/>
</dbReference>
<organism evidence="14 15">
    <name type="scientific">Cricetulus griseus</name>
    <name type="common">Chinese hamster</name>
    <name type="synonym">Cricetulus barabensis griseus</name>
    <dbReference type="NCBI Taxonomy" id="10029"/>
    <lineage>
        <taxon>Eukaryota</taxon>
        <taxon>Metazoa</taxon>
        <taxon>Chordata</taxon>
        <taxon>Craniata</taxon>
        <taxon>Vertebrata</taxon>
        <taxon>Euteleostomi</taxon>
        <taxon>Mammalia</taxon>
        <taxon>Eutheria</taxon>
        <taxon>Euarchontoglires</taxon>
        <taxon>Glires</taxon>
        <taxon>Rodentia</taxon>
        <taxon>Myomorpha</taxon>
        <taxon>Muroidea</taxon>
        <taxon>Cricetidae</taxon>
        <taxon>Cricetinae</taxon>
        <taxon>Cricetulus</taxon>
    </lineage>
</organism>
<evidence type="ECO:0000256" key="3">
    <source>
        <dbReference type="ARBA" id="ARBA00010514"/>
    </source>
</evidence>